<dbReference type="OrthoDB" id="2921306at2"/>
<dbReference type="AlphaFoldDB" id="A0A0M0L9D1"/>
<comment type="caution">
    <text evidence="3">The sequence shown here is derived from an EMBL/GenBank/DDBJ whole genome shotgun (WGS) entry which is preliminary data.</text>
</comment>
<organism evidence="3 4">
    <name type="scientific">Priestia koreensis</name>
    <dbReference type="NCBI Taxonomy" id="284581"/>
    <lineage>
        <taxon>Bacteria</taxon>
        <taxon>Bacillati</taxon>
        <taxon>Bacillota</taxon>
        <taxon>Bacilli</taxon>
        <taxon>Bacillales</taxon>
        <taxon>Bacillaceae</taxon>
        <taxon>Priestia</taxon>
    </lineage>
</organism>
<sequence>MRRKAWIVGSIVVVVAVAVVISIIQAQSKNDEQISKFIGYSSDGEWKGEYSKQETYWDGILTPLKKSKKKVGEILFEEGTELEKYSGGEPEEDSNYHFSSLGDAPPKKAKLTVTVKWTDETGSHEQSIHLKKQK</sequence>
<feature type="transmembrane region" description="Helical" evidence="2">
    <location>
        <begin position="6"/>
        <end position="26"/>
    </location>
</feature>
<accession>A0A0M0L9D1</accession>
<dbReference type="EMBL" id="LILC01000007">
    <property type="protein sequence ID" value="KOO47447.1"/>
    <property type="molecule type" value="Genomic_DNA"/>
</dbReference>
<keyword evidence="2" id="KW-0472">Membrane</keyword>
<keyword evidence="2" id="KW-0812">Transmembrane</keyword>
<evidence type="ECO:0000313" key="3">
    <source>
        <dbReference type="EMBL" id="KOO47447.1"/>
    </source>
</evidence>
<keyword evidence="4" id="KW-1185">Reference proteome</keyword>
<name>A0A0M0L9D1_9BACI</name>
<evidence type="ECO:0000256" key="1">
    <source>
        <dbReference type="SAM" id="MobiDB-lite"/>
    </source>
</evidence>
<dbReference type="PATRIC" id="fig|284581.3.peg.4415"/>
<evidence type="ECO:0000313" key="4">
    <source>
        <dbReference type="Proteomes" id="UP000037558"/>
    </source>
</evidence>
<reference evidence="4" key="1">
    <citation type="submission" date="2015-08" db="EMBL/GenBank/DDBJ databases">
        <title>Fjat-14210 dsm16467.</title>
        <authorList>
            <person name="Liu B."/>
            <person name="Wang J."/>
            <person name="Zhu Y."/>
            <person name="Liu G."/>
            <person name="Chen Q."/>
            <person name="Chen Z."/>
            <person name="Lan J."/>
            <person name="Che J."/>
            <person name="Ge C."/>
            <person name="Shi H."/>
            <person name="Pan Z."/>
            <person name="Liu X."/>
        </authorList>
    </citation>
    <scope>NUCLEOTIDE SEQUENCE [LARGE SCALE GENOMIC DNA]</scope>
    <source>
        <strain evidence="4">DSM 16467</strain>
    </source>
</reference>
<protein>
    <submittedName>
        <fullName evidence="3">Uncharacterized protein</fullName>
    </submittedName>
</protein>
<keyword evidence="2" id="KW-1133">Transmembrane helix</keyword>
<gene>
    <name evidence="3" type="ORF">AMD01_05190</name>
</gene>
<proteinExistence type="predicted"/>
<dbReference type="Proteomes" id="UP000037558">
    <property type="component" value="Unassembled WGS sequence"/>
</dbReference>
<evidence type="ECO:0000256" key="2">
    <source>
        <dbReference type="SAM" id="Phobius"/>
    </source>
</evidence>
<feature type="region of interest" description="Disordered" evidence="1">
    <location>
        <begin position="82"/>
        <end position="107"/>
    </location>
</feature>